<feature type="compositionally biased region" description="Basic and acidic residues" evidence="1">
    <location>
        <begin position="10"/>
        <end position="21"/>
    </location>
</feature>
<evidence type="ECO:0000313" key="2">
    <source>
        <dbReference type="EMBL" id="PWN97598.1"/>
    </source>
</evidence>
<sequence>MVHHRRATRRYRDSRATEGRGETTLGRSTRDDARAGTRMRSEAGPRAGSTLRLVPALKCRCARARSTLAQRRAWTRIGNDGRVRRRRGSDADEVQRRLAPQPGFPAPLPLEEHARGRARSRSIGHALHQLAGKKADWNAACPGNGVQIPPFRP</sequence>
<dbReference type="Proteomes" id="UP000245946">
    <property type="component" value="Unassembled WGS sequence"/>
</dbReference>
<keyword evidence="3" id="KW-1185">Reference proteome</keyword>
<dbReference type="EMBL" id="KZ819294">
    <property type="protein sequence ID" value="PWN97598.1"/>
    <property type="molecule type" value="Genomic_DNA"/>
</dbReference>
<feature type="compositionally biased region" description="Basic and acidic residues" evidence="1">
    <location>
        <begin position="28"/>
        <end position="43"/>
    </location>
</feature>
<dbReference type="AlphaFoldDB" id="A0A316Z9D6"/>
<name>A0A316Z9D6_9BASI</name>
<feature type="region of interest" description="Disordered" evidence="1">
    <location>
        <begin position="1"/>
        <end position="49"/>
    </location>
</feature>
<organism evidence="2 3">
    <name type="scientific">Tilletiopsis washingtonensis</name>
    <dbReference type="NCBI Taxonomy" id="58919"/>
    <lineage>
        <taxon>Eukaryota</taxon>
        <taxon>Fungi</taxon>
        <taxon>Dikarya</taxon>
        <taxon>Basidiomycota</taxon>
        <taxon>Ustilaginomycotina</taxon>
        <taxon>Exobasidiomycetes</taxon>
        <taxon>Entylomatales</taxon>
        <taxon>Entylomatales incertae sedis</taxon>
        <taxon>Tilletiopsis</taxon>
    </lineage>
</organism>
<gene>
    <name evidence="2" type="ORF">FA09DRAFT_40605</name>
</gene>
<reference evidence="2 3" key="1">
    <citation type="journal article" date="2018" name="Mol. Biol. Evol.">
        <title>Broad Genomic Sampling Reveals a Smut Pathogenic Ancestry of the Fungal Clade Ustilaginomycotina.</title>
        <authorList>
            <person name="Kijpornyongpan T."/>
            <person name="Mondo S.J."/>
            <person name="Barry K."/>
            <person name="Sandor L."/>
            <person name="Lee J."/>
            <person name="Lipzen A."/>
            <person name="Pangilinan J."/>
            <person name="LaButti K."/>
            <person name="Hainaut M."/>
            <person name="Henrissat B."/>
            <person name="Grigoriev I.V."/>
            <person name="Spatafora J.W."/>
            <person name="Aime M.C."/>
        </authorList>
    </citation>
    <scope>NUCLEOTIDE SEQUENCE [LARGE SCALE GENOMIC DNA]</scope>
    <source>
        <strain evidence="2 3">MCA 4186</strain>
    </source>
</reference>
<dbReference type="GeneID" id="37273186"/>
<feature type="region of interest" description="Disordered" evidence="1">
    <location>
        <begin position="80"/>
        <end position="121"/>
    </location>
</feature>
<evidence type="ECO:0000313" key="3">
    <source>
        <dbReference type="Proteomes" id="UP000245946"/>
    </source>
</evidence>
<evidence type="ECO:0000256" key="1">
    <source>
        <dbReference type="SAM" id="MobiDB-lite"/>
    </source>
</evidence>
<dbReference type="RefSeq" id="XP_025597877.1">
    <property type="nucleotide sequence ID" value="XM_025745642.1"/>
</dbReference>
<proteinExistence type="predicted"/>
<accession>A0A316Z9D6</accession>
<protein>
    <submittedName>
        <fullName evidence="2">Uncharacterized protein</fullName>
    </submittedName>
</protein>